<evidence type="ECO:0000313" key="11">
    <source>
        <dbReference type="Proteomes" id="UP000000689"/>
    </source>
</evidence>
<feature type="region of interest" description="Disordered" evidence="8">
    <location>
        <begin position="283"/>
        <end position="367"/>
    </location>
</feature>
<proteinExistence type="predicted"/>
<evidence type="ECO:0000256" key="2">
    <source>
        <dbReference type="ARBA" id="ARBA00023043"/>
    </source>
</evidence>
<evidence type="ECO:0000313" key="10">
    <source>
        <dbReference type="EMBL" id="CCD24757.1"/>
    </source>
</evidence>
<dbReference type="Pfam" id="PF13637">
    <property type="entry name" value="Ank_4"/>
    <property type="match status" value="1"/>
</dbReference>
<evidence type="ECO:0000256" key="1">
    <source>
        <dbReference type="ARBA" id="ARBA00022737"/>
    </source>
</evidence>
<name>G0WAE6_NAUDC</name>
<dbReference type="RefSeq" id="XP_003670000.1">
    <property type="nucleotide sequence ID" value="XM_003669952.1"/>
</dbReference>
<dbReference type="Gene3D" id="1.25.40.20">
    <property type="entry name" value="Ankyrin repeat-containing domain"/>
    <property type="match status" value="1"/>
</dbReference>
<dbReference type="InterPro" id="IPR036770">
    <property type="entry name" value="Ankyrin_rpt-contain_sf"/>
</dbReference>
<dbReference type="eggNOG" id="KOG4177">
    <property type="taxonomic scope" value="Eukaryota"/>
</dbReference>
<dbReference type="SMART" id="SM01252">
    <property type="entry name" value="KilA-N"/>
    <property type="match status" value="1"/>
</dbReference>
<dbReference type="GO" id="GO:0033309">
    <property type="term" value="C:SBF transcription complex"/>
    <property type="evidence" value="ECO:0007669"/>
    <property type="project" value="TreeGrafter"/>
</dbReference>
<feature type="repeat" description="ANK" evidence="6">
    <location>
        <begin position="418"/>
        <end position="450"/>
    </location>
</feature>
<feature type="compositionally biased region" description="Low complexity" evidence="8">
    <location>
        <begin position="315"/>
        <end position="329"/>
    </location>
</feature>
<dbReference type="PROSITE" id="PS50088">
    <property type="entry name" value="ANK_REPEAT"/>
    <property type="match status" value="2"/>
</dbReference>
<feature type="domain" description="HTH APSES-type" evidence="9">
    <location>
        <begin position="6"/>
        <end position="113"/>
    </location>
</feature>
<evidence type="ECO:0000256" key="3">
    <source>
        <dbReference type="ARBA" id="ARBA00023125"/>
    </source>
</evidence>
<dbReference type="SUPFAM" id="SSF48403">
    <property type="entry name" value="Ankyrin repeat"/>
    <property type="match status" value="1"/>
</dbReference>
<keyword evidence="11" id="KW-1185">Reference proteome</keyword>
<evidence type="ECO:0000256" key="6">
    <source>
        <dbReference type="PROSITE-ProRule" id="PRU00023"/>
    </source>
</evidence>
<dbReference type="GO" id="GO:0001228">
    <property type="term" value="F:DNA-binding transcription activator activity, RNA polymerase II-specific"/>
    <property type="evidence" value="ECO:0007669"/>
    <property type="project" value="EnsemblFungi"/>
</dbReference>
<dbReference type="EMBL" id="HE580270">
    <property type="protein sequence ID" value="CCD24757.1"/>
    <property type="molecule type" value="Genomic_DNA"/>
</dbReference>
<evidence type="ECO:0000256" key="8">
    <source>
        <dbReference type="SAM" id="MobiDB-lite"/>
    </source>
</evidence>
<dbReference type="HOGENOM" id="CLU_009666_3_0_1"/>
<dbReference type="SUPFAM" id="SSF54616">
    <property type="entry name" value="DNA-binding domain of Mlu1-box binding protein MBP1"/>
    <property type="match status" value="1"/>
</dbReference>
<dbReference type="AlphaFoldDB" id="G0WAE6"/>
<reference evidence="10 11" key="1">
    <citation type="journal article" date="2011" name="Proc. Natl. Acad. Sci. U.S.A.">
        <title>Evolutionary erosion of yeast sex chromosomes by mating-type switching accidents.</title>
        <authorList>
            <person name="Gordon J.L."/>
            <person name="Armisen D."/>
            <person name="Proux-Wera E."/>
            <person name="Oheigeartaigh S.S."/>
            <person name="Byrne K.P."/>
            <person name="Wolfe K.H."/>
        </authorList>
    </citation>
    <scope>NUCLEOTIDE SEQUENCE [LARGE SCALE GENOMIC DNA]</scope>
    <source>
        <strain evidence="11">ATCC 10597 / BCRC 20456 / CBS 421 / NBRC 0211 / NRRL Y-12639</strain>
    </source>
</reference>
<dbReference type="InterPro" id="IPR036887">
    <property type="entry name" value="HTH_APSES_sf"/>
</dbReference>
<dbReference type="GeneID" id="11495160"/>
<feature type="compositionally biased region" description="Polar residues" evidence="8">
    <location>
        <begin position="132"/>
        <end position="145"/>
    </location>
</feature>
<dbReference type="Pfam" id="PF04383">
    <property type="entry name" value="KilA-N"/>
    <property type="match status" value="1"/>
</dbReference>
<evidence type="ECO:0000256" key="4">
    <source>
        <dbReference type="ARBA" id="ARBA00054211"/>
    </source>
</evidence>
<feature type="repeat" description="ANK" evidence="6">
    <location>
        <begin position="536"/>
        <end position="568"/>
    </location>
</feature>
<accession>G0WAE6</accession>
<dbReference type="GO" id="GO:1990145">
    <property type="term" value="P:maintenance of translational fidelity"/>
    <property type="evidence" value="ECO:0007669"/>
    <property type="project" value="EnsemblFungi"/>
</dbReference>
<gene>
    <name evidence="10" type="primary">NDAI0D04430</name>
    <name evidence="10" type="ordered locus">NDAI_0D04430</name>
</gene>
<dbReference type="FunFam" id="3.10.260.10:FF:000004">
    <property type="entry name" value="Transcription factor MBP1"/>
    <property type="match status" value="1"/>
</dbReference>
<dbReference type="PANTHER" id="PTHR43828">
    <property type="entry name" value="ASPARAGINASE"/>
    <property type="match status" value="1"/>
</dbReference>
<dbReference type="PROSITE" id="PS50297">
    <property type="entry name" value="ANK_REP_REGION"/>
    <property type="match status" value="2"/>
</dbReference>
<dbReference type="InterPro" id="IPR002110">
    <property type="entry name" value="Ankyrin_rpt"/>
</dbReference>
<dbReference type="OrthoDB" id="6718656at2759"/>
<keyword evidence="2 6" id="KW-0040">ANK repeat</keyword>
<dbReference type="InterPro" id="IPR051642">
    <property type="entry name" value="SWI6-like"/>
</dbReference>
<evidence type="ECO:0000259" key="9">
    <source>
        <dbReference type="PROSITE" id="PS51299"/>
    </source>
</evidence>
<organism evidence="10 11">
    <name type="scientific">Naumovozyma dairenensis (strain ATCC 10597 / BCRC 20456 / CBS 421 / NBRC 0211 / NRRL Y-12639)</name>
    <name type="common">Saccharomyces dairenensis</name>
    <dbReference type="NCBI Taxonomy" id="1071378"/>
    <lineage>
        <taxon>Eukaryota</taxon>
        <taxon>Fungi</taxon>
        <taxon>Dikarya</taxon>
        <taxon>Ascomycota</taxon>
        <taxon>Saccharomycotina</taxon>
        <taxon>Saccharomycetes</taxon>
        <taxon>Saccharomycetales</taxon>
        <taxon>Saccharomycetaceae</taxon>
        <taxon>Naumovozyma</taxon>
    </lineage>
</organism>
<evidence type="ECO:0000256" key="7">
    <source>
        <dbReference type="SAM" id="Coils"/>
    </source>
</evidence>
<dbReference type="OMA" id="IHHAAIM"/>
<feature type="coiled-coil region" evidence="7">
    <location>
        <begin position="683"/>
        <end position="710"/>
    </location>
</feature>
<dbReference type="Proteomes" id="UP000000689">
    <property type="component" value="Chromosome 4"/>
</dbReference>
<dbReference type="Gene3D" id="3.10.260.10">
    <property type="entry name" value="Transcription regulator HTH, APSES-type DNA-binding domain"/>
    <property type="match status" value="1"/>
</dbReference>
<dbReference type="STRING" id="1071378.G0WAE6"/>
<dbReference type="InterPro" id="IPR003163">
    <property type="entry name" value="Tscrpt_reg_HTH_APSES-type"/>
</dbReference>
<comment type="function">
    <text evidence="4">Binds to MCB elements (Mlu I cell cycle box) found in the promoter of most DNA synthesis genes. Transcriptional activation by MBF has an important role in the transition from G1 to S phase. It may have a dual role in that it behaves as an activator of transcription at the G1-S boundary and as a repressor during other stages of the cell cycle.</text>
</comment>
<sequence>MSDNKIYSARYSGVDVYEFVHPTGSVMKRKSDDWVNATHILKVANFSKAKRTRILEKEVLKETHEKVQGGFGKYQGTWVPMNIALNLAEKYGVYDELKVFFDFKHLDGSASPPPAPKHHHASRTDSKRKATKSASMSVISDNPKGSKQPKLINMSTQAHIGTILPTTYANEQNGEFTINNETTSGMAKRNGIAVINPVIRKSRRGRPPSVGTTQRKLGVGKNVSLQRSQSDMIFPKPLIPNSSISTNQLPFIQRSTLEPLNELKQEMRKDQFREIKIDDGLSSDIEQTDNNEINEHNFVAPRQSSAIKSKRSIHSIDSSPKSVPSSPNSGTTSPLNDVDDEDGAQVPGTSPIRSGIARFSTEKKPEKTDINDKVNDYLSKLVEYFISDEMRTNNPVADELLRPPPDSAPFIDSPIDSEQHSAFHWACSMGQLSIAEALFNAGANIRATNSEGQTPLMRSAMFHNSYTKHTFPMIFKLLHETVFDEDRHGQTVLHHIIKRKSTTPSAVYYLDIFLGSLKDFAQPYGIDLLMNAQDENGNTALHLAALNGDKRFFNTLISNGSLLTIQNKEGRTPNEIMNNKYEDGDTSNAMMINRSPTFPAAMVSDYLMYPSQAATTISRGIPNITNAMKRIADAYNDSYAQRDEEEKALVKTLKSISTTIDNIDGKTTEVLDNERGKDLDTLIEKQLKDVEELQRSIARLKKEMESKLEYRETKRLDHFMKENSDDINTVSNDDNIDGRIKLATELSVFQLKRKFFVQEILKLFDNNMKIHKYRRMISEGTEIKTDEIDACLDTILQSLLNGS</sequence>
<evidence type="ECO:0000256" key="5">
    <source>
        <dbReference type="ARBA" id="ARBA00073969"/>
    </source>
</evidence>
<feature type="region of interest" description="Disordered" evidence="8">
    <location>
        <begin position="109"/>
        <end position="149"/>
    </location>
</feature>
<dbReference type="GO" id="GO:0030907">
    <property type="term" value="C:MBF transcription complex"/>
    <property type="evidence" value="ECO:0007669"/>
    <property type="project" value="EnsemblFungi"/>
</dbReference>
<dbReference type="InterPro" id="IPR018004">
    <property type="entry name" value="KilA/APSES_HTH"/>
</dbReference>
<keyword evidence="3" id="KW-0238">DNA-binding</keyword>
<keyword evidence="7" id="KW-0175">Coiled coil</keyword>
<dbReference type="PROSITE" id="PS51299">
    <property type="entry name" value="HTH_APSES"/>
    <property type="match status" value="1"/>
</dbReference>
<dbReference type="Pfam" id="PF12796">
    <property type="entry name" value="Ank_2"/>
    <property type="match status" value="1"/>
</dbReference>
<dbReference type="KEGG" id="ndi:NDAI_0D04430"/>
<protein>
    <recommendedName>
        <fullName evidence="5">Transcription factor MBP1</fullName>
    </recommendedName>
</protein>
<dbReference type="GO" id="GO:0000082">
    <property type="term" value="P:G1/S transition of mitotic cell cycle"/>
    <property type="evidence" value="ECO:0007669"/>
    <property type="project" value="EnsemblFungi"/>
</dbReference>
<dbReference type="GO" id="GO:0003677">
    <property type="term" value="F:DNA binding"/>
    <property type="evidence" value="ECO:0007669"/>
    <property type="project" value="UniProtKB-KW"/>
</dbReference>
<keyword evidence="1" id="KW-0677">Repeat</keyword>
<dbReference type="PANTHER" id="PTHR43828:SF15">
    <property type="entry name" value="TRANSCRIPTION FACTOR MBP1"/>
    <property type="match status" value="1"/>
</dbReference>
<dbReference type="SMART" id="SM00248">
    <property type="entry name" value="ANK"/>
    <property type="match status" value="3"/>
</dbReference>